<gene>
    <name evidence="3" type="ORF">GCM10011409_45360</name>
</gene>
<dbReference type="SUPFAM" id="SSF56349">
    <property type="entry name" value="DNA breaking-rejoining enzymes"/>
    <property type="match status" value="1"/>
</dbReference>
<dbReference type="InterPro" id="IPR050090">
    <property type="entry name" value="Tyrosine_recombinase_XerCD"/>
</dbReference>
<dbReference type="PANTHER" id="PTHR30349">
    <property type="entry name" value="PHAGE INTEGRASE-RELATED"/>
    <property type="match status" value="1"/>
</dbReference>
<keyword evidence="1" id="KW-0233">DNA recombination</keyword>
<evidence type="ECO:0000256" key="1">
    <source>
        <dbReference type="ARBA" id="ARBA00023172"/>
    </source>
</evidence>
<dbReference type="Gene3D" id="1.10.443.10">
    <property type="entry name" value="Intergrase catalytic core"/>
    <property type="match status" value="1"/>
</dbReference>
<evidence type="ECO:0000313" key="4">
    <source>
        <dbReference type="Proteomes" id="UP000621492"/>
    </source>
</evidence>
<dbReference type="InterPro" id="IPR002104">
    <property type="entry name" value="Integrase_catalytic"/>
</dbReference>
<dbReference type="RefSeq" id="WP_188725952.1">
    <property type="nucleotide sequence ID" value="NZ_BMJD01000084.1"/>
</dbReference>
<reference evidence="3" key="1">
    <citation type="journal article" date="2014" name="Int. J. Syst. Evol. Microbiol.">
        <title>Complete genome sequence of Corynebacterium casei LMG S-19264T (=DSM 44701T), isolated from a smear-ripened cheese.</title>
        <authorList>
            <consortium name="US DOE Joint Genome Institute (JGI-PGF)"/>
            <person name="Walter F."/>
            <person name="Albersmeier A."/>
            <person name="Kalinowski J."/>
            <person name="Ruckert C."/>
        </authorList>
    </citation>
    <scope>NUCLEOTIDE SEQUENCE</scope>
    <source>
        <strain evidence="3">CGMCC 1.15454</strain>
    </source>
</reference>
<evidence type="ECO:0000259" key="2">
    <source>
        <dbReference type="PROSITE" id="PS51898"/>
    </source>
</evidence>
<dbReference type="PROSITE" id="PS51898">
    <property type="entry name" value="TYR_RECOMBINASE"/>
    <property type="match status" value="1"/>
</dbReference>
<comment type="caution">
    <text evidence="3">The sequence shown here is derived from an EMBL/GenBank/DDBJ whole genome shotgun (WGS) entry which is preliminary data.</text>
</comment>
<dbReference type="AlphaFoldDB" id="A0A9W5U285"/>
<dbReference type="GO" id="GO:0015074">
    <property type="term" value="P:DNA integration"/>
    <property type="evidence" value="ECO:0007669"/>
    <property type="project" value="InterPro"/>
</dbReference>
<dbReference type="Proteomes" id="UP000621492">
    <property type="component" value="Unassembled WGS sequence"/>
</dbReference>
<dbReference type="GO" id="GO:0006310">
    <property type="term" value="P:DNA recombination"/>
    <property type="evidence" value="ECO:0007669"/>
    <property type="project" value="UniProtKB-KW"/>
</dbReference>
<dbReference type="Pfam" id="PF00589">
    <property type="entry name" value="Phage_integrase"/>
    <property type="match status" value="1"/>
</dbReference>
<sequence>MEYVQPIRNKEKIEEVKAILKRKSYRDYLMFVMGINTGLRVSDLLKLQVKDVRDTTHIKIKEKKTDKTKRFKLNTVIIEVLRDYTRGLNDEEFLFPSKKSNKPISRVQAYRILNEAAEKAGLKEIGTHTMRKTFGYHHYQQFKDVALLQQIFNHSAPSVTMRYIGIDQDLMDATIDKFAL</sequence>
<dbReference type="GO" id="GO:0003677">
    <property type="term" value="F:DNA binding"/>
    <property type="evidence" value="ECO:0007669"/>
    <property type="project" value="InterPro"/>
</dbReference>
<feature type="domain" description="Tyr recombinase" evidence="2">
    <location>
        <begin position="6"/>
        <end position="176"/>
    </location>
</feature>
<name>A0A9W5U285_9BACI</name>
<dbReference type="PANTHER" id="PTHR30349:SF82">
    <property type="entry name" value="INTEGRASE_RECOMBINASE YOEC-RELATED"/>
    <property type="match status" value="1"/>
</dbReference>
<dbReference type="InterPro" id="IPR011010">
    <property type="entry name" value="DNA_brk_join_enz"/>
</dbReference>
<evidence type="ECO:0000313" key="3">
    <source>
        <dbReference type="EMBL" id="GGB63202.1"/>
    </source>
</evidence>
<organism evidence="3 4">
    <name type="scientific">Lentibacillus populi</name>
    <dbReference type="NCBI Taxonomy" id="1827502"/>
    <lineage>
        <taxon>Bacteria</taxon>
        <taxon>Bacillati</taxon>
        <taxon>Bacillota</taxon>
        <taxon>Bacilli</taxon>
        <taxon>Bacillales</taxon>
        <taxon>Bacillaceae</taxon>
        <taxon>Lentibacillus</taxon>
    </lineage>
</organism>
<dbReference type="CDD" id="cd01192">
    <property type="entry name" value="INT_C_like_3"/>
    <property type="match status" value="1"/>
</dbReference>
<protein>
    <submittedName>
        <fullName evidence="3">Site-specific recombinase</fullName>
    </submittedName>
</protein>
<proteinExistence type="predicted"/>
<keyword evidence="4" id="KW-1185">Reference proteome</keyword>
<accession>A0A9W5U285</accession>
<dbReference type="InterPro" id="IPR013762">
    <property type="entry name" value="Integrase-like_cat_sf"/>
</dbReference>
<dbReference type="EMBL" id="BMJD01000084">
    <property type="protein sequence ID" value="GGB63202.1"/>
    <property type="molecule type" value="Genomic_DNA"/>
</dbReference>
<reference evidence="3" key="2">
    <citation type="submission" date="2020-09" db="EMBL/GenBank/DDBJ databases">
        <authorList>
            <person name="Sun Q."/>
            <person name="Zhou Y."/>
        </authorList>
    </citation>
    <scope>NUCLEOTIDE SEQUENCE</scope>
    <source>
        <strain evidence="3">CGMCC 1.15454</strain>
    </source>
</reference>